<name>A0A917C8R5_9BACL</name>
<evidence type="ECO:0000256" key="1">
    <source>
        <dbReference type="ARBA" id="ARBA00022612"/>
    </source>
</evidence>
<keyword evidence="1" id="KW-1188">Viral release from host cell</keyword>
<evidence type="ECO:0000259" key="3">
    <source>
        <dbReference type="Pfam" id="PF10145"/>
    </source>
</evidence>
<dbReference type="RefSeq" id="WP_189024902.1">
    <property type="nucleotide sequence ID" value="NZ_BMKR01000008.1"/>
</dbReference>
<dbReference type="PANTHER" id="PTHR37813">
    <property type="entry name" value="FELS-2 PROPHAGE PROTEIN"/>
    <property type="match status" value="1"/>
</dbReference>
<evidence type="ECO:0000256" key="2">
    <source>
        <dbReference type="SAM" id="Phobius"/>
    </source>
</evidence>
<feature type="transmembrane region" description="Helical" evidence="2">
    <location>
        <begin position="608"/>
        <end position="627"/>
    </location>
</feature>
<reference evidence="4" key="1">
    <citation type="journal article" date="2014" name="Int. J. Syst. Evol. Microbiol.">
        <title>Complete genome sequence of Corynebacterium casei LMG S-19264T (=DSM 44701T), isolated from a smear-ripened cheese.</title>
        <authorList>
            <consortium name="US DOE Joint Genome Institute (JGI-PGF)"/>
            <person name="Walter F."/>
            <person name="Albersmeier A."/>
            <person name="Kalinowski J."/>
            <person name="Ruckert C."/>
        </authorList>
    </citation>
    <scope>NUCLEOTIDE SEQUENCE</scope>
    <source>
        <strain evidence="4">CGMCC 1.16134</strain>
    </source>
</reference>
<dbReference type="EMBL" id="BMKR01000008">
    <property type="protein sequence ID" value="GGF77218.1"/>
    <property type="molecule type" value="Genomic_DNA"/>
</dbReference>
<dbReference type="Gene3D" id="1.20.120.20">
    <property type="entry name" value="Apolipoprotein"/>
    <property type="match status" value="1"/>
</dbReference>
<keyword evidence="2" id="KW-0812">Transmembrane</keyword>
<protein>
    <recommendedName>
        <fullName evidence="3">Phage tail tape measure protein domain-containing protein</fullName>
    </recommendedName>
</protein>
<feature type="domain" description="Phage tail tape measure protein" evidence="3">
    <location>
        <begin position="92"/>
        <end position="287"/>
    </location>
</feature>
<evidence type="ECO:0000313" key="5">
    <source>
        <dbReference type="Proteomes" id="UP000637643"/>
    </source>
</evidence>
<gene>
    <name evidence="4" type="ORF">GCM10010912_22880</name>
</gene>
<dbReference type="Pfam" id="PF10145">
    <property type="entry name" value="PhageMin_Tail"/>
    <property type="match status" value="1"/>
</dbReference>
<keyword evidence="5" id="KW-1185">Reference proteome</keyword>
<feature type="transmembrane region" description="Helical" evidence="2">
    <location>
        <begin position="558"/>
        <end position="588"/>
    </location>
</feature>
<reference evidence="4" key="2">
    <citation type="submission" date="2020-09" db="EMBL/GenBank/DDBJ databases">
        <authorList>
            <person name="Sun Q."/>
            <person name="Zhou Y."/>
        </authorList>
    </citation>
    <scope>NUCLEOTIDE SEQUENCE</scope>
    <source>
        <strain evidence="4">CGMCC 1.16134</strain>
    </source>
</reference>
<keyword evidence="2" id="KW-1133">Transmembrane helix</keyword>
<proteinExistence type="predicted"/>
<feature type="transmembrane region" description="Helical" evidence="2">
    <location>
        <begin position="526"/>
        <end position="546"/>
    </location>
</feature>
<sequence>MAGGIIGSLMYAVGFKFNSGGLDEADSKVKTLTKGVIGLGAAGGSAMIGLGAAALDAASKFESAMSNVQLTTGQTTDQMAETREISKNLYNQNFGEDWADLGNSISAVAKATGLTGDSLESASREAMLYSNKFDGDVTESIAGVSVAMKNFGVTSTEAFNLLTQGQNNGTNTQGDMLDSINEYSQAFSSMGFTMEDTMGYLTNGLKAGARNTDLLGDAMNEFSILSIEAGGTAEESFKALGLDANKMMQTFSSGGPAARQSFRDIVSMISDIEDPVQQNTIGIGLFGTMFEELGVKAFSALDDVNTGFDKSKGSAANLFNSFTSIGDSMQYFKRHVETGILIPIGQKLLPYLNQFGSWISGHQGEIAAFGEVIGNGLGAAIEKVSGWVQAAIPYLQDFGSQAATVFGSLVTKGRELWTSMEPVVTLLGTTLLNAAVSLWPVLQNIASALSEGASEVMSWEGFTPVVVGLTSAIVILKTAVLADTAAKKINAIWTARSTIATRIMGNSSLVAGFKMIKGWAMSTGSAISSAAVYIAKSAVIVGRWAWMGIQSMIHAARMAAAWVVAMGPIGWIITAVVGLAVLIIANWSKIKAVTVSVFTAVWNWMKNVWNGIMTVVTNVASAIWGAITSAWNSISSTTTAVFTSVWNWLGSVWNSILGTISGAVSAVWNAITGAWNNVVSTTSTLMTQVWNKITNIWNGIVNGIKTAGTNVWNAVTNMWSNVTGFFDGINLWDTGKKIITGFMDGIMSMAESLKEKVKGIVDGIKGFFGFKTTANVSVSTTDATSGVGVDGSHANGLANVPFDGYIGELHKGERVLTAEENKDYNRGYTPDSAPARSVGSSKVNFTAPAINITIQGNADEKTIANIRETVRQEMQDVIDAVSRIMGVEIVGAN</sequence>
<comment type="caution">
    <text evidence="4">The sequence shown here is derived from an EMBL/GenBank/DDBJ whole genome shotgun (WGS) entry which is preliminary data.</text>
</comment>
<organism evidence="4 5">
    <name type="scientific">Paenibacillus albidus</name>
    <dbReference type="NCBI Taxonomy" id="2041023"/>
    <lineage>
        <taxon>Bacteria</taxon>
        <taxon>Bacillati</taxon>
        <taxon>Bacillota</taxon>
        <taxon>Bacilli</taxon>
        <taxon>Bacillales</taxon>
        <taxon>Paenibacillaceae</taxon>
        <taxon>Paenibacillus</taxon>
    </lineage>
</organism>
<keyword evidence="2" id="KW-0472">Membrane</keyword>
<dbReference type="InterPro" id="IPR010090">
    <property type="entry name" value="Phage_tape_meas"/>
</dbReference>
<dbReference type="PANTHER" id="PTHR37813:SF1">
    <property type="entry name" value="FELS-2 PROPHAGE PROTEIN"/>
    <property type="match status" value="1"/>
</dbReference>
<evidence type="ECO:0000313" key="4">
    <source>
        <dbReference type="EMBL" id="GGF77218.1"/>
    </source>
</evidence>
<feature type="transmembrane region" description="Helical" evidence="2">
    <location>
        <begin position="462"/>
        <end position="482"/>
    </location>
</feature>
<dbReference type="AlphaFoldDB" id="A0A917C8R5"/>
<accession>A0A917C8R5</accession>
<dbReference type="Proteomes" id="UP000637643">
    <property type="component" value="Unassembled WGS sequence"/>
</dbReference>